<evidence type="ECO:0000256" key="3">
    <source>
        <dbReference type="ARBA" id="ARBA00022737"/>
    </source>
</evidence>
<dbReference type="InterPro" id="IPR011990">
    <property type="entry name" value="TPR-like_helical_dom_sf"/>
</dbReference>
<dbReference type="SUPFAM" id="SSF48452">
    <property type="entry name" value="TPR-like"/>
    <property type="match status" value="1"/>
</dbReference>
<evidence type="ECO:0000256" key="5">
    <source>
        <dbReference type="ARBA" id="ARBA00023242"/>
    </source>
</evidence>
<evidence type="ECO:0000313" key="8">
    <source>
        <dbReference type="Proteomes" id="UP001642360"/>
    </source>
</evidence>
<dbReference type="Gene3D" id="1.25.40.10">
    <property type="entry name" value="Tetratricopeptide repeat domain"/>
    <property type="match status" value="1"/>
</dbReference>
<dbReference type="PANTHER" id="PTHR17204:SF25">
    <property type="entry name" value="RRM DOMAIN-CONTAINING PROTEIN"/>
    <property type="match status" value="1"/>
</dbReference>
<evidence type="ECO:0000259" key="6">
    <source>
        <dbReference type="Pfam" id="PF05843"/>
    </source>
</evidence>
<sequence>MSVSLWCDYLNFVQEYDLSVCERSPAGLLKARNLFERALTAAGLHVAEGSRIWEAYRKFEQAVFLTIDESDSKSREEQVHRIRNLFHRQLSVPLSNLRSILLLYKAWETEQGNGLDVNTSDLDGISSHVASAYQKALEMLDARAHLEEQISKRDAIDSERLQSFMTYLKFEQSSGHPSRVQILYERAITEFPISGDLWLDYTRYLDQILKSSSITRDAYYRATRNCSWVGEIWTRYLLSLERGHASEKDISAVFEKSLQCTFSSFDEYADIFLTRVDGLRRRFLLTGELEDALDYGLIRDTFQRASDYLSPHLKNSDSLLQMYRYWARLESNLGKDLVAARGVWESLLKICGSMLEAWQGYIAMEIEMGNINEARSLYKRCYSKRFPGTGSEDMCYSWLRFEREFGTLEDFDHAVQKVLF</sequence>
<dbReference type="PANTHER" id="PTHR17204">
    <property type="entry name" value="PRE-MRNA PROCESSING PROTEIN PRP39-RELATED"/>
    <property type="match status" value="1"/>
</dbReference>
<keyword evidence="8" id="KW-1185">Reference proteome</keyword>
<dbReference type="Proteomes" id="UP001642360">
    <property type="component" value="Unassembled WGS sequence"/>
</dbReference>
<name>A0ABC8UC02_9AQUA</name>
<feature type="domain" description="Suppressor of forked" evidence="6">
    <location>
        <begin position="2"/>
        <end position="260"/>
    </location>
</feature>
<dbReference type="InterPro" id="IPR003107">
    <property type="entry name" value="HAT"/>
</dbReference>
<dbReference type="EMBL" id="CAUOFW020007124">
    <property type="protein sequence ID" value="CAK9177693.1"/>
    <property type="molecule type" value="Genomic_DNA"/>
</dbReference>
<keyword evidence="5" id="KW-0539">Nucleus</keyword>
<keyword evidence="3" id="KW-0677">Repeat</keyword>
<accession>A0ABC8UC02</accession>
<evidence type="ECO:0000313" key="7">
    <source>
        <dbReference type="EMBL" id="CAK9177693.1"/>
    </source>
</evidence>
<protein>
    <recommendedName>
        <fullName evidence="6">Suppressor of forked domain-containing protein</fullName>
    </recommendedName>
</protein>
<keyword evidence="4" id="KW-0508">mRNA splicing</keyword>
<keyword evidence="2" id="KW-0507">mRNA processing</keyword>
<evidence type="ECO:0000256" key="2">
    <source>
        <dbReference type="ARBA" id="ARBA00022664"/>
    </source>
</evidence>
<dbReference type="SMART" id="SM00386">
    <property type="entry name" value="HAT"/>
    <property type="match status" value="7"/>
</dbReference>
<reference evidence="7 8" key="1">
    <citation type="submission" date="2024-02" db="EMBL/GenBank/DDBJ databases">
        <authorList>
            <person name="Vignale AGUSTIN F."/>
            <person name="Sosa J E."/>
            <person name="Modenutti C."/>
        </authorList>
    </citation>
    <scope>NUCLEOTIDE SEQUENCE [LARGE SCALE GENOMIC DNA]</scope>
</reference>
<dbReference type="InterPro" id="IPR008847">
    <property type="entry name" value="Suf"/>
</dbReference>
<comment type="subcellular location">
    <subcellularLocation>
        <location evidence="1">Nucleus</location>
    </subcellularLocation>
</comment>
<comment type="caution">
    <text evidence="7">The sequence shown here is derived from an EMBL/GenBank/DDBJ whole genome shotgun (WGS) entry which is preliminary data.</text>
</comment>
<dbReference type="GO" id="GO:0008380">
    <property type="term" value="P:RNA splicing"/>
    <property type="evidence" value="ECO:0007669"/>
    <property type="project" value="UniProtKB-KW"/>
</dbReference>
<proteinExistence type="predicted"/>
<gene>
    <name evidence="7" type="ORF">ILEXP_LOCUS47612</name>
</gene>
<evidence type="ECO:0000256" key="4">
    <source>
        <dbReference type="ARBA" id="ARBA00023187"/>
    </source>
</evidence>
<dbReference type="Pfam" id="PF05843">
    <property type="entry name" value="Suf"/>
    <property type="match status" value="1"/>
</dbReference>
<dbReference type="GO" id="GO:0006397">
    <property type="term" value="P:mRNA processing"/>
    <property type="evidence" value="ECO:0007669"/>
    <property type="project" value="UniProtKB-KW"/>
</dbReference>
<dbReference type="AlphaFoldDB" id="A0ABC8UC02"/>
<dbReference type="GO" id="GO:0005634">
    <property type="term" value="C:nucleus"/>
    <property type="evidence" value="ECO:0007669"/>
    <property type="project" value="UniProtKB-SubCell"/>
</dbReference>
<organism evidence="7 8">
    <name type="scientific">Ilex paraguariensis</name>
    <name type="common">yerba mate</name>
    <dbReference type="NCBI Taxonomy" id="185542"/>
    <lineage>
        <taxon>Eukaryota</taxon>
        <taxon>Viridiplantae</taxon>
        <taxon>Streptophyta</taxon>
        <taxon>Embryophyta</taxon>
        <taxon>Tracheophyta</taxon>
        <taxon>Spermatophyta</taxon>
        <taxon>Magnoliopsida</taxon>
        <taxon>eudicotyledons</taxon>
        <taxon>Gunneridae</taxon>
        <taxon>Pentapetalae</taxon>
        <taxon>asterids</taxon>
        <taxon>campanulids</taxon>
        <taxon>Aquifoliales</taxon>
        <taxon>Aquifoliaceae</taxon>
        <taxon>Ilex</taxon>
    </lineage>
</organism>
<evidence type="ECO:0000256" key="1">
    <source>
        <dbReference type="ARBA" id="ARBA00004123"/>
    </source>
</evidence>